<evidence type="ECO:0000313" key="2">
    <source>
        <dbReference type="EMBL" id="MBE7525178.1"/>
    </source>
</evidence>
<comment type="caution">
    <text evidence="2">The sequence shown here is derived from an EMBL/GenBank/DDBJ whole genome shotgun (WGS) entry which is preliminary data.</text>
</comment>
<protein>
    <submittedName>
        <fullName evidence="2">Uncharacterized protein</fullName>
    </submittedName>
</protein>
<gene>
    <name evidence="2" type="ORF">HS096_02180</name>
</gene>
<keyword evidence="1" id="KW-0175">Coiled coil</keyword>
<evidence type="ECO:0000313" key="3">
    <source>
        <dbReference type="Proteomes" id="UP000710385"/>
    </source>
</evidence>
<dbReference type="EMBL" id="JABTTY010000001">
    <property type="protein sequence ID" value="MBE7525178.1"/>
    <property type="molecule type" value="Genomic_DNA"/>
</dbReference>
<evidence type="ECO:0000256" key="1">
    <source>
        <dbReference type="SAM" id="Coils"/>
    </source>
</evidence>
<feature type="coiled-coil region" evidence="1">
    <location>
        <begin position="26"/>
        <end position="85"/>
    </location>
</feature>
<proteinExistence type="predicted"/>
<reference evidence="2" key="1">
    <citation type="submission" date="2020-05" db="EMBL/GenBank/DDBJ databases">
        <title>High-Quality Genomes of Partial-Nitritation/Anammox System by Hierarchical Clustering Based Hybrid Assembly.</title>
        <authorList>
            <person name="Liu L."/>
            <person name="Wang Y."/>
            <person name="Che Y."/>
            <person name="Chen Y."/>
            <person name="Xia Y."/>
            <person name="Luo R."/>
            <person name="Cheng S.H."/>
            <person name="Zheng C."/>
            <person name="Zhang T."/>
        </authorList>
    </citation>
    <scope>NUCLEOTIDE SEQUENCE</scope>
    <source>
        <strain evidence="2">H1_PAT1</strain>
    </source>
</reference>
<sequence>MKRATPLILAILLGALAAGAGIGIFLKLANDDRHRLAAALEDARTKAEQAVKDKQAIADDANQKVEEANAEVAKAQRVVESIKEEQRLMLTAEKLTKPPSYLLRNWSHAVSLSQGIGLSLPPDTGVESDTSAALTAVISGTNAGVTGDMRWLSITPYDANREQEMLDSFATSTGISYVVDGVLLTGKTGTMPGGGAMMVLRVRSSGVHTHLLWMKNPGTLGSGDGFKRLLSTLEFDS</sequence>
<name>A0A928TWR8_UNCKA</name>
<dbReference type="Proteomes" id="UP000710385">
    <property type="component" value="Unassembled WGS sequence"/>
</dbReference>
<dbReference type="AlphaFoldDB" id="A0A928TWR8"/>
<organism evidence="2 3">
    <name type="scientific">candidate division WWE3 bacterium</name>
    <dbReference type="NCBI Taxonomy" id="2053526"/>
    <lineage>
        <taxon>Bacteria</taxon>
        <taxon>Katanobacteria</taxon>
    </lineage>
</organism>
<accession>A0A928TWR8</accession>